<sequence>MSTEIPFAIWKHYHEVFLSGFIITLLSGITLSELRGPAILISAFSIGFIMMVAFMFNDIIDRDLDFKSDKYWKFTYNRPDHVTILKKMYVALAAMAGLMAAMIGYFQLIIFIVSIVMVVLYSCIFKRTRVFDLVSNFLLGLAPLLMVGYIGPILLVFGFTSLSVFINGGIVDRKLDAENHVSNTFTTTSKETMGRLQSVVTILIFISCFLSLMPLVKFNPLLDISHITCLAYLALVAILAVGLSNVNKSLVSNPLKIRWMELYAVIGVIRLMTLFPIGFLQV</sequence>
<dbReference type="InterPro" id="IPR044878">
    <property type="entry name" value="UbiA_sf"/>
</dbReference>
<gene>
    <name evidence="2" type="ORF">EF807_03820</name>
</gene>
<evidence type="ECO:0000256" key="1">
    <source>
        <dbReference type="SAM" id="Phobius"/>
    </source>
</evidence>
<keyword evidence="1" id="KW-0812">Transmembrane</keyword>
<evidence type="ECO:0000313" key="2">
    <source>
        <dbReference type="EMBL" id="RZN70071.1"/>
    </source>
</evidence>
<feature type="transmembrane region" description="Helical" evidence="1">
    <location>
        <begin position="88"/>
        <end position="121"/>
    </location>
</feature>
<evidence type="ECO:0000313" key="3">
    <source>
        <dbReference type="Proteomes" id="UP000320766"/>
    </source>
</evidence>
<organism evidence="2 3">
    <name type="scientific">Candidatus Methanolliviera hydrocarbonicum</name>
    <dbReference type="NCBI Taxonomy" id="2491085"/>
    <lineage>
        <taxon>Archaea</taxon>
        <taxon>Methanobacteriati</taxon>
        <taxon>Methanobacteriota</taxon>
        <taxon>Candidatus Methanoliparia</taxon>
        <taxon>Candidatus Methanoliparales</taxon>
        <taxon>Candidatus Methanollivieraceae</taxon>
        <taxon>Candidatus Methanolliviera</taxon>
    </lineage>
</organism>
<feature type="transmembrane region" description="Helical" evidence="1">
    <location>
        <begin position="199"/>
        <end position="218"/>
    </location>
</feature>
<name>A0A520KX37_9EURY</name>
<keyword evidence="1" id="KW-0472">Membrane</keyword>
<feature type="transmembrane region" description="Helical" evidence="1">
    <location>
        <begin position="38"/>
        <end position="60"/>
    </location>
</feature>
<feature type="transmembrane region" description="Helical" evidence="1">
    <location>
        <begin position="259"/>
        <end position="280"/>
    </location>
</feature>
<proteinExistence type="predicted"/>
<accession>A0A520KX37</accession>
<comment type="caution">
    <text evidence="2">The sequence shown here is derived from an EMBL/GenBank/DDBJ whole genome shotgun (WGS) entry which is preliminary data.</text>
</comment>
<protein>
    <recommendedName>
        <fullName evidence="4">Prenyltransferase</fullName>
    </recommendedName>
</protein>
<keyword evidence="1" id="KW-1133">Transmembrane helix</keyword>
<reference evidence="2 3" key="1">
    <citation type="journal article" date="2019" name="Nat. Microbiol.">
        <title>Wide diversity of methane and short-chain alkane metabolisms in uncultured archaea.</title>
        <authorList>
            <person name="Borrel G."/>
            <person name="Adam P.S."/>
            <person name="McKay L.J."/>
            <person name="Chen L.X."/>
            <person name="Sierra-Garcia I.N."/>
            <person name="Sieber C.M."/>
            <person name="Letourneur Q."/>
            <person name="Ghozlane A."/>
            <person name="Andersen G.L."/>
            <person name="Li W.J."/>
            <person name="Hallam S.J."/>
            <person name="Muyzer G."/>
            <person name="de Oliveira V.M."/>
            <person name="Inskeep W.P."/>
            <person name="Banfield J.F."/>
            <person name="Gribaldo S."/>
        </authorList>
    </citation>
    <scope>NUCLEOTIDE SEQUENCE [LARGE SCALE GENOMIC DNA]</scope>
    <source>
        <strain evidence="2">NM1b</strain>
    </source>
</reference>
<dbReference type="Gene3D" id="1.10.357.140">
    <property type="entry name" value="UbiA prenyltransferase"/>
    <property type="match status" value="1"/>
</dbReference>
<feature type="transmembrane region" description="Helical" evidence="1">
    <location>
        <begin position="141"/>
        <end position="166"/>
    </location>
</feature>
<dbReference type="Proteomes" id="UP000320766">
    <property type="component" value="Unassembled WGS sequence"/>
</dbReference>
<evidence type="ECO:0008006" key="4">
    <source>
        <dbReference type="Google" id="ProtNLM"/>
    </source>
</evidence>
<feature type="transmembrane region" description="Helical" evidence="1">
    <location>
        <begin position="12"/>
        <end position="32"/>
    </location>
</feature>
<feature type="transmembrane region" description="Helical" evidence="1">
    <location>
        <begin position="224"/>
        <end position="247"/>
    </location>
</feature>
<dbReference type="EMBL" id="RXIL01000062">
    <property type="protein sequence ID" value="RZN70071.1"/>
    <property type="molecule type" value="Genomic_DNA"/>
</dbReference>
<dbReference type="AlphaFoldDB" id="A0A520KX37"/>